<feature type="signal peptide" evidence="5">
    <location>
        <begin position="1"/>
        <end position="21"/>
    </location>
</feature>
<dbReference type="GO" id="GO:0004386">
    <property type="term" value="F:helicase activity"/>
    <property type="evidence" value="ECO:0007669"/>
    <property type="project" value="UniProtKB-KW"/>
</dbReference>
<dbReference type="OrthoDB" id="64767at2759"/>
<evidence type="ECO:0000256" key="3">
    <source>
        <dbReference type="ARBA" id="ARBA00022806"/>
    </source>
</evidence>
<keyword evidence="8" id="KW-1185">Reference proteome</keyword>
<evidence type="ECO:0000256" key="5">
    <source>
        <dbReference type="SAM" id="SignalP"/>
    </source>
</evidence>
<evidence type="ECO:0000313" key="8">
    <source>
        <dbReference type="Proteomes" id="UP000186817"/>
    </source>
</evidence>
<keyword evidence="4" id="KW-0067">ATP-binding</keyword>
<name>A0A1Q9CDK9_SYMMI</name>
<dbReference type="InterPro" id="IPR027417">
    <property type="entry name" value="P-loop_NTPase"/>
</dbReference>
<sequence>MCREVAAACMELCLLVGVALGAPPRRRLLRVLPRPARAEPSQVGIEATVVVQEADDELAEDRLQQRPWLQRHLPTGSGTSEDLLLHFMQALEERGVQLYEAQEEAIVEIFSGAHVVLDTPTGSGKSLVAVAALFKALAEGGKAYYTSPTKALTSEKFFDLCRHFGPASVGMATGDISLNQRAPLICCTAEVLASISLHEGQASGITTVVMDEFHYFADADRGSAWEALRKAVEAANFASPFGAELRALLLKGVGVHHAGLLPRYRRLVEQLSQASLLALVCGTDTLGVGVNVPIRSVLFTSIAGPCVLKQFEPISAYCGRL</sequence>
<comment type="caution">
    <text evidence="7">The sequence shown here is derived from an EMBL/GenBank/DDBJ whole genome shotgun (WGS) entry which is preliminary data.</text>
</comment>
<dbReference type="EMBL" id="LSRX01001323">
    <property type="protein sequence ID" value="OLP81005.1"/>
    <property type="molecule type" value="Genomic_DNA"/>
</dbReference>
<keyword evidence="2" id="KW-0378">Hydrolase</keyword>
<dbReference type="Gene3D" id="3.40.50.300">
    <property type="entry name" value="P-loop containing nucleotide triphosphate hydrolases"/>
    <property type="match status" value="1"/>
</dbReference>
<dbReference type="InterPro" id="IPR011545">
    <property type="entry name" value="DEAD/DEAH_box_helicase_dom"/>
</dbReference>
<dbReference type="Proteomes" id="UP000186817">
    <property type="component" value="Unassembled WGS sequence"/>
</dbReference>
<protein>
    <submittedName>
        <fullName evidence="7">Putative helicase HelY</fullName>
    </submittedName>
</protein>
<feature type="chain" id="PRO_5012503138" evidence="5">
    <location>
        <begin position="22"/>
        <end position="321"/>
    </location>
</feature>
<dbReference type="Pfam" id="PF00270">
    <property type="entry name" value="DEAD"/>
    <property type="match status" value="1"/>
</dbReference>
<gene>
    <name evidence="7" type="primary">helY</name>
    <name evidence="7" type="ORF">AK812_SmicGene38513</name>
</gene>
<keyword evidence="1" id="KW-0547">Nucleotide-binding</keyword>
<dbReference type="SUPFAM" id="SSF52540">
    <property type="entry name" value="P-loop containing nucleoside triphosphate hydrolases"/>
    <property type="match status" value="2"/>
</dbReference>
<keyword evidence="5" id="KW-0732">Signal</keyword>
<dbReference type="InterPro" id="IPR014001">
    <property type="entry name" value="Helicase_ATP-bd"/>
</dbReference>
<evidence type="ECO:0000259" key="6">
    <source>
        <dbReference type="PROSITE" id="PS51192"/>
    </source>
</evidence>
<keyword evidence="3 7" id="KW-0347">Helicase</keyword>
<dbReference type="AlphaFoldDB" id="A0A1Q9CDK9"/>
<organism evidence="7 8">
    <name type="scientific">Symbiodinium microadriaticum</name>
    <name type="common">Dinoflagellate</name>
    <name type="synonym">Zooxanthella microadriatica</name>
    <dbReference type="NCBI Taxonomy" id="2951"/>
    <lineage>
        <taxon>Eukaryota</taxon>
        <taxon>Sar</taxon>
        <taxon>Alveolata</taxon>
        <taxon>Dinophyceae</taxon>
        <taxon>Suessiales</taxon>
        <taxon>Symbiodiniaceae</taxon>
        <taxon>Symbiodinium</taxon>
    </lineage>
</organism>
<dbReference type="PANTHER" id="PTHR12131">
    <property type="entry name" value="ATP-DEPENDENT RNA AND DNA HELICASE"/>
    <property type="match status" value="1"/>
</dbReference>
<evidence type="ECO:0000313" key="7">
    <source>
        <dbReference type="EMBL" id="OLP81005.1"/>
    </source>
</evidence>
<feature type="domain" description="Helicase ATP-binding" evidence="6">
    <location>
        <begin position="106"/>
        <end position="250"/>
    </location>
</feature>
<dbReference type="SMART" id="SM00487">
    <property type="entry name" value="DEXDc"/>
    <property type="match status" value="1"/>
</dbReference>
<accession>A0A1Q9CDK9</accession>
<proteinExistence type="predicted"/>
<evidence type="ECO:0000256" key="1">
    <source>
        <dbReference type="ARBA" id="ARBA00022741"/>
    </source>
</evidence>
<evidence type="ECO:0000256" key="2">
    <source>
        <dbReference type="ARBA" id="ARBA00022801"/>
    </source>
</evidence>
<evidence type="ECO:0000256" key="4">
    <source>
        <dbReference type="ARBA" id="ARBA00022840"/>
    </source>
</evidence>
<reference evidence="7 8" key="1">
    <citation type="submission" date="2016-02" db="EMBL/GenBank/DDBJ databases">
        <title>Genome analysis of coral dinoflagellate symbionts highlights evolutionary adaptations to a symbiotic lifestyle.</title>
        <authorList>
            <person name="Aranda M."/>
            <person name="Li Y."/>
            <person name="Liew Y.J."/>
            <person name="Baumgarten S."/>
            <person name="Simakov O."/>
            <person name="Wilson M."/>
            <person name="Piel J."/>
            <person name="Ashoor H."/>
            <person name="Bougouffa S."/>
            <person name="Bajic V.B."/>
            <person name="Ryu T."/>
            <person name="Ravasi T."/>
            <person name="Bayer T."/>
            <person name="Micklem G."/>
            <person name="Kim H."/>
            <person name="Bhak J."/>
            <person name="Lajeunesse T.C."/>
            <person name="Voolstra C.R."/>
        </authorList>
    </citation>
    <scope>NUCLEOTIDE SEQUENCE [LARGE SCALE GENOMIC DNA]</scope>
    <source>
        <strain evidence="7 8">CCMP2467</strain>
    </source>
</reference>
<dbReference type="PANTHER" id="PTHR12131:SF1">
    <property type="entry name" value="ATP-DEPENDENT RNA HELICASE SUPV3L1, MITOCHONDRIAL-RELATED"/>
    <property type="match status" value="1"/>
</dbReference>
<dbReference type="PROSITE" id="PS51192">
    <property type="entry name" value="HELICASE_ATP_BIND_1"/>
    <property type="match status" value="1"/>
</dbReference>
<dbReference type="InterPro" id="IPR050699">
    <property type="entry name" value="RNA-DNA_Helicase"/>
</dbReference>
<dbReference type="GO" id="GO:0016787">
    <property type="term" value="F:hydrolase activity"/>
    <property type="evidence" value="ECO:0007669"/>
    <property type="project" value="UniProtKB-KW"/>
</dbReference>
<dbReference type="GO" id="GO:0005524">
    <property type="term" value="F:ATP binding"/>
    <property type="evidence" value="ECO:0007669"/>
    <property type="project" value="UniProtKB-KW"/>
</dbReference>
<dbReference type="GO" id="GO:0003676">
    <property type="term" value="F:nucleic acid binding"/>
    <property type="evidence" value="ECO:0007669"/>
    <property type="project" value="InterPro"/>
</dbReference>